<evidence type="ECO:0000313" key="3">
    <source>
        <dbReference type="EMBL" id="WOH11724.1"/>
    </source>
</evidence>
<accession>A0A175YLQ1</accession>
<organism evidence="2">
    <name type="scientific">Daucus carota subsp. sativus</name>
    <name type="common">Carrot</name>
    <dbReference type="NCBI Taxonomy" id="79200"/>
    <lineage>
        <taxon>Eukaryota</taxon>
        <taxon>Viridiplantae</taxon>
        <taxon>Streptophyta</taxon>
        <taxon>Embryophyta</taxon>
        <taxon>Tracheophyta</taxon>
        <taxon>Spermatophyta</taxon>
        <taxon>Magnoliopsida</taxon>
        <taxon>eudicotyledons</taxon>
        <taxon>Gunneridae</taxon>
        <taxon>Pentapetalae</taxon>
        <taxon>asterids</taxon>
        <taxon>campanulids</taxon>
        <taxon>Apiales</taxon>
        <taxon>Apiaceae</taxon>
        <taxon>Apioideae</taxon>
        <taxon>Scandiceae</taxon>
        <taxon>Daucinae</taxon>
        <taxon>Daucus</taxon>
        <taxon>Daucus sect. Daucus</taxon>
    </lineage>
</organism>
<dbReference type="EMBL" id="CP093350">
    <property type="protein sequence ID" value="WOH11724.1"/>
    <property type="molecule type" value="Genomic_DNA"/>
</dbReference>
<evidence type="ECO:0000256" key="1">
    <source>
        <dbReference type="SAM" id="MobiDB-lite"/>
    </source>
</evidence>
<reference evidence="3" key="2">
    <citation type="submission" date="2022-03" db="EMBL/GenBank/DDBJ databases">
        <title>Draft title - Genomic analysis of global carrot germplasm unveils the trajectory of domestication and the origin of high carotenoid orange carrot.</title>
        <authorList>
            <person name="Iorizzo M."/>
            <person name="Ellison S."/>
            <person name="Senalik D."/>
            <person name="Macko-Podgorni A."/>
            <person name="Grzebelus D."/>
            <person name="Bostan H."/>
            <person name="Rolling W."/>
            <person name="Curaba J."/>
            <person name="Simon P."/>
        </authorList>
    </citation>
    <scope>NUCLEOTIDE SEQUENCE</scope>
    <source>
        <tissue evidence="3">Leaf</tissue>
    </source>
</reference>
<reference evidence="2" key="1">
    <citation type="journal article" date="2016" name="Nat. Genet.">
        <title>A high-quality carrot genome assembly provides new insights into carotenoid accumulation and asterid genome evolution.</title>
        <authorList>
            <person name="Iorizzo M."/>
            <person name="Ellison S."/>
            <person name="Senalik D."/>
            <person name="Zeng P."/>
            <person name="Satapoomin P."/>
            <person name="Huang J."/>
            <person name="Bowman M."/>
            <person name="Iovene M."/>
            <person name="Sanseverino W."/>
            <person name="Cavagnaro P."/>
            <person name="Yildiz M."/>
            <person name="Macko-Podgorni A."/>
            <person name="Moranska E."/>
            <person name="Grzebelus E."/>
            <person name="Grzebelus D."/>
            <person name="Ashrafi H."/>
            <person name="Zheng Z."/>
            <person name="Cheng S."/>
            <person name="Spooner D."/>
            <person name="Van Deynze A."/>
            <person name="Simon P."/>
        </authorList>
    </citation>
    <scope>NUCLEOTIDE SEQUENCE [LARGE SCALE GENOMIC DNA]</scope>
    <source>
        <tissue evidence="2">Leaf</tissue>
    </source>
</reference>
<name>A0A175YLQ1_DAUCS</name>
<dbReference type="EMBL" id="LNRQ01000008">
    <property type="protein sequence ID" value="KZM84393.1"/>
    <property type="molecule type" value="Genomic_DNA"/>
</dbReference>
<feature type="compositionally biased region" description="Polar residues" evidence="1">
    <location>
        <begin position="32"/>
        <end position="44"/>
    </location>
</feature>
<dbReference type="AlphaFoldDB" id="A0A175YLQ1"/>
<gene>
    <name evidence="2" type="ORF">DCAR_028185</name>
    <name evidence="3" type="ORF">DCAR_0831215</name>
</gene>
<feature type="region of interest" description="Disordered" evidence="1">
    <location>
        <begin position="32"/>
        <end position="64"/>
    </location>
</feature>
<feature type="compositionally biased region" description="Basic and acidic residues" evidence="1">
    <location>
        <begin position="48"/>
        <end position="64"/>
    </location>
</feature>
<dbReference type="Proteomes" id="UP000077755">
    <property type="component" value="Chromosome 8"/>
</dbReference>
<protein>
    <submittedName>
        <fullName evidence="2">Uncharacterized protein</fullName>
    </submittedName>
</protein>
<proteinExistence type="predicted"/>
<keyword evidence="4" id="KW-1185">Reference proteome</keyword>
<sequence>MDHIIPVKDHKRVKLSTNNKYQQIHGYENDFDNTTKVQSKNPPTTMAYERKTKTKDVKTKDVKE</sequence>
<evidence type="ECO:0000313" key="2">
    <source>
        <dbReference type="EMBL" id="KZM84393.1"/>
    </source>
</evidence>
<dbReference type="Gramene" id="KZM84393">
    <property type="protein sequence ID" value="KZM84393"/>
    <property type="gene ID" value="DCAR_028185"/>
</dbReference>
<evidence type="ECO:0000313" key="4">
    <source>
        <dbReference type="Proteomes" id="UP000077755"/>
    </source>
</evidence>